<dbReference type="InterPro" id="IPR036291">
    <property type="entry name" value="NAD(P)-bd_dom_sf"/>
</dbReference>
<dbReference type="AlphaFoldDB" id="A0A1R2CVI0"/>
<sequence>MLKIFISSINTPLGHSIYEELRNDDVDPENCHRIYATLDSSDGTTPPEGTYEVIHADRKKEQLKIILDCDIVILDLHTGDLEEFEELLKRFKDTHFSSAKTVILISNVFTWGDTPEKTISADEGVSVVEESKIETSQDLIQTENLPGKKKKRFVPFDDTECIMRRAYPKYESWKNIENLALTCNKNENLRCYVLCAGIMYGLGEIIFSQHFMSAWLGEIEALPFIAPGDNVIPTVHITDLARMVAYILAYPPNQRYIVGCDHSADTQLMIVQAISSAMSDGKVKAVDFVDVMLENWSEYLSLHLLVNTSPIFDDPAHPMEWHCSKGIVSCIDLLNQEFNSFRALRSVKVFVTGPPVSGKSHYSRKLAEKYSVPHLHISSLIHEILQSSSELGEKVRKKLADLKQHMIEEAESKKKKNQELDYSKFNPRVPEDLVCEIVKWKLNSNICRNRGYILEGWPRKFEDAKRLFTKEDENLDKDIYPDSVIIIKATNEFLIARAKSMPEQMVLGTHYNDEGMKRRLQAFRDANIPDKQPLIEYFLSHKSETIEIEASVEEMISLENIEKFIERNGKPFKFTPDEEEKAQEVLMQLESVRNLKEEESKRVEQGNNVEYLIMMEQMRARENNLLELRSQPVRNYLMEKVAPAITEGLFKLCKDQPQDPVLFLAKFLKSKSITK</sequence>
<keyword evidence="1" id="KW-0808">Transferase</keyword>
<dbReference type="InterPro" id="IPR047499">
    <property type="entry name" value="DD_AK7"/>
</dbReference>
<evidence type="ECO:0000256" key="2">
    <source>
        <dbReference type="ARBA" id="ARBA00022741"/>
    </source>
</evidence>
<dbReference type="GO" id="GO:0005524">
    <property type="term" value="F:ATP binding"/>
    <property type="evidence" value="ECO:0007669"/>
    <property type="project" value="InterPro"/>
</dbReference>
<proteinExistence type="predicted"/>
<comment type="caution">
    <text evidence="4">The sequence shown here is derived from an EMBL/GenBank/DDBJ whole genome shotgun (WGS) entry which is preliminary data.</text>
</comment>
<dbReference type="GO" id="GO:0006139">
    <property type="term" value="P:nucleobase-containing compound metabolic process"/>
    <property type="evidence" value="ECO:0007669"/>
    <property type="project" value="InterPro"/>
</dbReference>
<evidence type="ECO:0008006" key="6">
    <source>
        <dbReference type="Google" id="ProtNLM"/>
    </source>
</evidence>
<dbReference type="PANTHER" id="PTHR23359">
    <property type="entry name" value="NUCLEOTIDE KINASE"/>
    <property type="match status" value="1"/>
</dbReference>
<dbReference type="CDD" id="cd01428">
    <property type="entry name" value="ADK"/>
    <property type="match status" value="1"/>
</dbReference>
<dbReference type="Proteomes" id="UP000187209">
    <property type="component" value="Unassembled WGS sequence"/>
</dbReference>
<dbReference type="SUPFAM" id="SSF52540">
    <property type="entry name" value="P-loop containing nucleoside triphosphate hydrolases"/>
    <property type="match status" value="1"/>
</dbReference>
<gene>
    <name evidence="4" type="ORF">SteCoe_4096</name>
</gene>
<keyword evidence="3" id="KW-0418">Kinase</keyword>
<dbReference type="Pfam" id="PF00406">
    <property type="entry name" value="ADK"/>
    <property type="match status" value="1"/>
</dbReference>
<dbReference type="Pfam" id="PF05186">
    <property type="entry name" value="Dpy-30"/>
    <property type="match status" value="1"/>
</dbReference>
<dbReference type="InterPro" id="IPR007858">
    <property type="entry name" value="Dpy-30_motif"/>
</dbReference>
<dbReference type="Gene3D" id="3.40.50.720">
    <property type="entry name" value="NAD(P)-binding Rossmann-like Domain"/>
    <property type="match status" value="1"/>
</dbReference>
<evidence type="ECO:0000256" key="1">
    <source>
        <dbReference type="ARBA" id="ARBA00022679"/>
    </source>
</evidence>
<dbReference type="GO" id="GO:0019205">
    <property type="term" value="F:nucleobase-containing compound kinase activity"/>
    <property type="evidence" value="ECO:0007669"/>
    <property type="project" value="InterPro"/>
</dbReference>
<dbReference type="EMBL" id="MPUH01000050">
    <property type="protein sequence ID" value="OMJ93016.1"/>
    <property type="molecule type" value="Genomic_DNA"/>
</dbReference>
<evidence type="ECO:0000313" key="5">
    <source>
        <dbReference type="Proteomes" id="UP000187209"/>
    </source>
</evidence>
<dbReference type="Gene3D" id="3.40.50.300">
    <property type="entry name" value="P-loop containing nucleotide triphosphate hydrolases"/>
    <property type="match status" value="1"/>
</dbReference>
<keyword evidence="2" id="KW-0547">Nucleotide-binding</keyword>
<evidence type="ECO:0000256" key="3">
    <source>
        <dbReference type="ARBA" id="ARBA00022777"/>
    </source>
</evidence>
<evidence type="ECO:0000313" key="4">
    <source>
        <dbReference type="EMBL" id="OMJ93016.1"/>
    </source>
</evidence>
<dbReference type="Gene3D" id="1.20.890.10">
    <property type="entry name" value="cAMP-dependent protein kinase regulatory subunit, dimerization-anchoring domain"/>
    <property type="match status" value="1"/>
</dbReference>
<organism evidence="4 5">
    <name type="scientific">Stentor coeruleus</name>
    <dbReference type="NCBI Taxonomy" id="5963"/>
    <lineage>
        <taxon>Eukaryota</taxon>
        <taxon>Sar</taxon>
        <taxon>Alveolata</taxon>
        <taxon>Ciliophora</taxon>
        <taxon>Postciliodesmatophora</taxon>
        <taxon>Heterotrichea</taxon>
        <taxon>Heterotrichida</taxon>
        <taxon>Stentoridae</taxon>
        <taxon>Stentor</taxon>
    </lineage>
</organism>
<dbReference type="InterPro" id="IPR027417">
    <property type="entry name" value="P-loop_NTPase"/>
</dbReference>
<accession>A0A1R2CVI0</accession>
<dbReference type="SUPFAM" id="SSF51735">
    <property type="entry name" value="NAD(P)-binding Rossmann-fold domains"/>
    <property type="match status" value="1"/>
</dbReference>
<dbReference type="InterPro" id="IPR000850">
    <property type="entry name" value="Adenylat/UMP-CMP_kin"/>
</dbReference>
<reference evidence="4 5" key="1">
    <citation type="submission" date="2016-11" db="EMBL/GenBank/DDBJ databases">
        <title>The macronuclear genome of Stentor coeruleus: a giant cell with tiny introns.</title>
        <authorList>
            <person name="Slabodnick M."/>
            <person name="Ruby J.G."/>
            <person name="Reiff S.B."/>
            <person name="Swart E.C."/>
            <person name="Gosai S."/>
            <person name="Prabakaran S."/>
            <person name="Witkowska E."/>
            <person name="Larue G.E."/>
            <person name="Fisher S."/>
            <person name="Freeman R.M."/>
            <person name="Gunawardena J."/>
            <person name="Chu W."/>
            <person name="Stover N.A."/>
            <person name="Gregory B.D."/>
            <person name="Nowacki M."/>
            <person name="Derisi J."/>
            <person name="Roy S.W."/>
            <person name="Marshall W.F."/>
            <person name="Sood P."/>
        </authorList>
    </citation>
    <scope>NUCLEOTIDE SEQUENCE [LARGE SCALE GENOMIC DNA]</scope>
    <source>
        <strain evidence="4">WM001</strain>
    </source>
</reference>
<dbReference type="CDD" id="cd22967">
    <property type="entry name" value="DD_AK7"/>
    <property type="match status" value="1"/>
</dbReference>
<keyword evidence="5" id="KW-1185">Reference proteome</keyword>
<protein>
    <recommendedName>
        <fullName evidence="6">Adenylate kinase 7</fullName>
    </recommendedName>
</protein>
<dbReference type="OrthoDB" id="10262413at2759"/>
<name>A0A1R2CVI0_9CILI</name>